<evidence type="ECO:0000256" key="1">
    <source>
        <dbReference type="SAM" id="Phobius"/>
    </source>
</evidence>
<keyword evidence="1" id="KW-0472">Membrane</keyword>
<dbReference type="RefSeq" id="WP_133560117.1">
    <property type="nucleotide sequence ID" value="NZ_SNZA01000001.1"/>
</dbReference>
<feature type="transmembrane region" description="Helical" evidence="1">
    <location>
        <begin position="89"/>
        <end position="115"/>
    </location>
</feature>
<name>A0A4R6XE42_9GAMM</name>
<keyword evidence="1" id="KW-1133">Transmembrane helix</keyword>
<feature type="transmembrane region" description="Helical" evidence="1">
    <location>
        <begin position="26"/>
        <end position="48"/>
    </location>
</feature>
<dbReference type="AlphaFoldDB" id="A0A4R6XE42"/>
<dbReference type="EMBL" id="SNZA01000001">
    <property type="protein sequence ID" value="TDR15507.1"/>
    <property type="molecule type" value="Genomic_DNA"/>
</dbReference>
<comment type="caution">
    <text evidence="2">The sequence shown here is derived from an EMBL/GenBank/DDBJ whole genome shotgun (WGS) entry which is preliminary data.</text>
</comment>
<gene>
    <name evidence="2" type="ORF">C8D85_0873</name>
</gene>
<dbReference type="OrthoDB" id="9923542at2"/>
<feature type="transmembrane region" description="Helical" evidence="1">
    <location>
        <begin position="60"/>
        <end position="77"/>
    </location>
</feature>
<evidence type="ECO:0000313" key="2">
    <source>
        <dbReference type="EMBL" id="TDR15507.1"/>
    </source>
</evidence>
<reference evidence="2 3" key="1">
    <citation type="submission" date="2019-03" db="EMBL/GenBank/DDBJ databases">
        <title>Genomic Encyclopedia of Type Strains, Phase IV (KMG-IV): sequencing the most valuable type-strain genomes for metagenomic binning, comparative biology and taxonomic classification.</title>
        <authorList>
            <person name="Goeker M."/>
        </authorList>
    </citation>
    <scope>NUCLEOTIDE SEQUENCE [LARGE SCALE GENOMIC DNA]</scope>
    <source>
        <strain evidence="2 3">DSM 5604</strain>
    </source>
</reference>
<keyword evidence="3" id="KW-1185">Reference proteome</keyword>
<accession>A0A4R6XE42</accession>
<dbReference type="Proteomes" id="UP000295729">
    <property type="component" value="Unassembled WGS sequence"/>
</dbReference>
<sequence length="200" mass="22628">MSSMMKNILAYADLFLGYLTSVLMRVLLYGLTAIFTLAAILVVLIGPFEGRFDLNELDNLELVVQIVFVLITVRFFKRSKSEGIAFWPCLKSYCFISTFLSILFLAAIALAFLMLLKQEGEIGRSDLYRLPDFKYFLFSGLYLLVLHAFTPLPKLNLIKKTVKKQDSENNDSDWLESDHANFFADSAGNTRTNSMDSGNS</sequence>
<organism evidence="2 3">
    <name type="scientific">Marinomonas communis</name>
    <dbReference type="NCBI Taxonomy" id="28254"/>
    <lineage>
        <taxon>Bacteria</taxon>
        <taxon>Pseudomonadati</taxon>
        <taxon>Pseudomonadota</taxon>
        <taxon>Gammaproteobacteria</taxon>
        <taxon>Oceanospirillales</taxon>
        <taxon>Oceanospirillaceae</taxon>
        <taxon>Marinomonas</taxon>
    </lineage>
</organism>
<keyword evidence="1" id="KW-0812">Transmembrane</keyword>
<evidence type="ECO:0000313" key="3">
    <source>
        <dbReference type="Proteomes" id="UP000295729"/>
    </source>
</evidence>
<feature type="transmembrane region" description="Helical" evidence="1">
    <location>
        <begin position="135"/>
        <end position="155"/>
    </location>
</feature>
<protein>
    <submittedName>
        <fullName evidence="2">Uncharacterized protein</fullName>
    </submittedName>
</protein>
<proteinExistence type="predicted"/>